<accession>A0ABS3KM25</accession>
<evidence type="ECO:0000259" key="2">
    <source>
        <dbReference type="Pfam" id="PF13472"/>
    </source>
</evidence>
<evidence type="ECO:0000313" key="4">
    <source>
        <dbReference type="Proteomes" id="UP001518989"/>
    </source>
</evidence>
<comment type="caution">
    <text evidence="3">The sequence shown here is derived from an EMBL/GenBank/DDBJ whole genome shotgun (WGS) entry which is preliminary data.</text>
</comment>
<dbReference type="InterPro" id="IPR051532">
    <property type="entry name" value="Ester_Hydrolysis_Enzymes"/>
</dbReference>
<feature type="signal peptide" evidence="1">
    <location>
        <begin position="1"/>
        <end position="21"/>
    </location>
</feature>
<feature type="chain" id="PRO_5046897330" evidence="1">
    <location>
        <begin position="22"/>
        <end position="247"/>
    </location>
</feature>
<dbReference type="Pfam" id="PF13472">
    <property type="entry name" value="Lipase_GDSL_2"/>
    <property type="match status" value="1"/>
</dbReference>
<reference evidence="3 4" key="1">
    <citation type="submission" date="2020-09" db="EMBL/GenBank/DDBJ databases">
        <title>Roseomonas.</title>
        <authorList>
            <person name="Zhu W."/>
        </authorList>
    </citation>
    <scope>NUCLEOTIDE SEQUENCE [LARGE SCALE GENOMIC DNA]</scope>
    <source>
        <strain evidence="3 4">573</strain>
    </source>
</reference>
<evidence type="ECO:0000256" key="1">
    <source>
        <dbReference type="SAM" id="SignalP"/>
    </source>
</evidence>
<dbReference type="PROSITE" id="PS51257">
    <property type="entry name" value="PROKAR_LIPOPROTEIN"/>
    <property type="match status" value="1"/>
</dbReference>
<dbReference type="InterPro" id="IPR013830">
    <property type="entry name" value="SGNH_hydro"/>
</dbReference>
<dbReference type="PANTHER" id="PTHR30383">
    <property type="entry name" value="THIOESTERASE 1/PROTEASE 1/LYSOPHOSPHOLIPASE L1"/>
    <property type="match status" value="1"/>
</dbReference>
<sequence>MRAAAGLALLAALGCGSPAAAQMLCDRLPPRNPPPAEARPAPVALEWWQQRQQVLEQLNGTDLSGVRLLFLGDSITQNWAAPIFAQFYGHRAALNMGVGSDTTQGMLWRLARSPLGASLKPELVVLMLGTNNAHNPRSDEVATGIAEVVRMIHARSPSSKILLLGILPRGATPQDPFRPLVREVNNLISTCASEAQRVTFLDPGPLLLDAAGNLSEVVAPDRLHPSAVGYAIIATAIEWKMRELMGR</sequence>
<dbReference type="RefSeq" id="WP_207415926.1">
    <property type="nucleotide sequence ID" value="NZ_CP061178.1"/>
</dbReference>
<keyword evidence="1" id="KW-0732">Signal</keyword>
<feature type="domain" description="SGNH hydrolase-type esterase" evidence="2">
    <location>
        <begin position="70"/>
        <end position="232"/>
    </location>
</feature>
<keyword evidence="4" id="KW-1185">Reference proteome</keyword>
<protein>
    <submittedName>
        <fullName evidence="3">GDSL family lipase</fullName>
    </submittedName>
</protein>
<dbReference type="PANTHER" id="PTHR30383:SF5">
    <property type="entry name" value="SGNH HYDROLASE-TYPE ESTERASE DOMAIN-CONTAINING PROTEIN"/>
    <property type="match status" value="1"/>
</dbReference>
<dbReference type="InterPro" id="IPR036514">
    <property type="entry name" value="SGNH_hydro_sf"/>
</dbReference>
<dbReference type="EMBL" id="JACTNG010000002">
    <property type="protein sequence ID" value="MBO1078506.1"/>
    <property type="molecule type" value="Genomic_DNA"/>
</dbReference>
<evidence type="ECO:0000313" key="3">
    <source>
        <dbReference type="EMBL" id="MBO1078506.1"/>
    </source>
</evidence>
<dbReference type="Proteomes" id="UP001518989">
    <property type="component" value="Unassembled WGS sequence"/>
</dbReference>
<gene>
    <name evidence="3" type="ORF">IAI61_05645</name>
</gene>
<dbReference type="SUPFAM" id="SSF52266">
    <property type="entry name" value="SGNH hydrolase"/>
    <property type="match status" value="1"/>
</dbReference>
<dbReference type="Gene3D" id="3.40.50.1110">
    <property type="entry name" value="SGNH hydrolase"/>
    <property type="match status" value="1"/>
</dbReference>
<proteinExistence type="predicted"/>
<name>A0ABS3KM25_9PROT</name>
<organism evidence="3 4">
    <name type="scientific">Roseomonas haemaphysalidis</name>
    <dbReference type="NCBI Taxonomy" id="2768162"/>
    <lineage>
        <taxon>Bacteria</taxon>
        <taxon>Pseudomonadati</taxon>
        <taxon>Pseudomonadota</taxon>
        <taxon>Alphaproteobacteria</taxon>
        <taxon>Acetobacterales</taxon>
        <taxon>Roseomonadaceae</taxon>
        <taxon>Roseomonas</taxon>
    </lineage>
</organism>